<comment type="caution">
    <text evidence="1">The sequence shown here is derived from an EMBL/GenBank/DDBJ whole genome shotgun (WGS) entry which is preliminary data.</text>
</comment>
<gene>
    <name evidence="1" type="ORF">QAD02_004431</name>
</gene>
<organism evidence="1 2">
    <name type="scientific">Eretmocerus hayati</name>
    <dbReference type="NCBI Taxonomy" id="131215"/>
    <lineage>
        <taxon>Eukaryota</taxon>
        <taxon>Metazoa</taxon>
        <taxon>Ecdysozoa</taxon>
        <taxon>Arthropoda</taxon>
        <taxon>Hexapoda</taxon>
        <taxon>Insecta</taxon>
        <taxon>Pterygota</taxon>
        <taxon>Neoptera</taxon>
        <taxon>Endopterygota</taxon>
        <taxon>Hymenoptera</taxon>
        <taxon>Apocrita</taxon>
        <taxon>Proctotrupomorpha</taxon>
        <taxon>Chalcidoidea</taxon>
        <taxon>Aphelinidae</taxon>
        <taxon>Aphelininae</taxon>
        <taxon>Eretmocerus</taxon>
    </lineage>
</organism>
<accession>A0ACC2NQ11</accession>
<evidence type="ECO:0000313" key="1">
    <source>
        <dbReference type="EMBL" id="KAJ8673169.1"/>
    </source>
</evidence>
<dbReference type="Proteomes" id="UP001239111">
    <property type="component" value="Chromosome 3"/>
</dbReference>
<protein>
    <submittedName>
        <fullName evidence="1">Uncharacterized protein</fullName>
    </submittedName>
</protein>
<reference evidence="1" key="1">
    <citation type="submission" date="2023-04" db="EMBL/GenBank/DDBJ databases">
        <title>A chromosome-level genome assembly of the parasitoid wasp Eretmocerus hayati.</title>
        <authorList>
            <person name="Zhong Y."/>
            <person name="Liu S."/>
            <person name="Liu Y."/>
        </authorList>
    </citation>
    <scope>NUCLEOTIDE SEQUENCE</scope>
    <source>
        <strain evidence="1">ZJU_SS_LIU_2023</strain>
    </source>
</reference>
<keyword evidence="2" id="KW-1185">Reference proteome</keyword>
<sequence>MKILHVIQLTLLAHHAYGITTIVAPLDPTKGENINPSKKCVEELDLSRMHLKKIDLNFSSADLCIKSLILRGNSIKEFENGIFSNLTNLEYLDLFDNNLSLTTLFSFGSVPSLKTLILDWNRRSGNSSTLDTKVYFPELTHLSLRAMNMSSVAINWTEFFPKIEELDISQNPLISMNEFFNNIPTTLRVLEMGVIGLKKLKIHNLKNVTSLDLGYNSFRSIKRSNCDEFSLCLENLDGLESLILTHCDIELIEEHAFEHLTKLSYLDLGFNKITRIPSGTFGHSPSLSFLDISYNPLVDVSFISELQNLTTLTMNFMKYEHAIESLFSLSSVPKKIQVLTLWGNRMSFIPSEFLDNLQNIREIDLSYNQLSVLHPGSWQRNLEVINLSFNNVSKIEDLPLSEATSLQFLDLRENKLVSINPEVRKTLPENLVLQS</sequence>
<dbReference type="EMBL" id="CM056743">
    <property type="protein sequence ID" value="KAJ8673169.1"/>
    <property type="molecule type" value="Genomic_DNA"/>
</dbReference>
<proteinExistence type="predicted"/>
<evidence type="ECO:0000313" key="2">
    <source>
        <dbReference type="Proteomes" id="UP001239111"/>
    </source>
</evidence>
<name>A0ACC2NQ11_9HYME</name>